<evidence type="ECO:0000313" key="3">
    <source>
        <dbReference type="Proteomes" id="UP000190102"/>
    </source>
</evidence>
<reference evidence="3" key="1">
    <citation type="submission" date="2017-02" db="EMBL/GenBank/DDBJ databases">
        <authorList>
            <person name="Varghese N."/>
            <person name="Submissions S."/>
        </authorList>
    </citation>
    <scope>NUCLEOTIDE SEQUENCE [LARGE SCALE GENOMIC DNA]</scope>
    <source>
        <strain evidence="3">ATCC BAA-34</strain>
    </source>
</reference>
<keyword evidence="1" id="KW-0175">Coiled coil</keyword>
<evidence type="ECO:0000256" key="1">
    <source>
        <dbReference type="SAM" id="Coils"/>
    </source>
</evidence>
<gene>
    <name evidence="2" type="ORF">SAMN02745119_02000</name>
</gene>
<sequence>MTTNPQLNRNVTLDEIAQHVRQTADALFEGDQDAVSDHFIDLYDLLFPDGSRPATDEEIAGLEMDPPADYLILQDDDLTRTDRTESETLELLHEVQNQILDGEREPAAFLEAMELMYRISRQYTAASEQAAQRAEQAEARLVQLMQQNQHLLGLLSLISKGADQCTPTYTN</sequence>
<name>A0A1T4PJX4_9BACT</name>
<dbReference type="RefSeq" id="WP_078790286.1">
    <property type="nucleotide sequence ID" value="NZ_FUWR01000010.1"/>
</dbReference>
<accession>A0A1T4PJX4</accession>
<keyword evidence="3" id="KW-1185">Reference proteome</keyword>
<dbReference type="EMBL" id="FUWR01000010">
    <property type="protein sequence ID" value="SJZ91863.1"/>
    <property type="molecule type" value="Genomic_DNA"/>
</dbReference>
<proteinExistence type="predicted"/>
<dbReference type="STRING" id="115783.SAMN02745119_02000"/>
<organism evidence="2 3">
    <name type="scientific">Trichlorobacter thiogenes</name>
    <dbReference type="NCBI Taxonomy" id="115783"/>
    <lineage>
        <taxon>Bacteria</taxon>
        <taxon>Pseudomonadati</taxon>
        <taxon>Thermodesulfobacteriota</taxon>
        <taxon>Desulfuromonadia</taxon>
        <taxon>Geobacterales</taxon>
        <taxon>Geobacteraceae</taxon>
        <taxon>Trichlorobacter</taxon>
    </lineage>
</organism>
<dbReference type="Proteomes" id="UP000190102">
    <property type="component" value="Unassembled WGS sequence"/>
</dbReference>
<evidence type="ECO:0000313" key="2">
    <source>
        <dbReference type="EMBL" id="SJZ91863.1"/>
    </source>
</evidence>
<dbReference type="AlphaFoldDB" id="A0A1T4PJX4"/>
<feature type="coiled-coil region" evidence="1">
    <location>
        <begin position="120"/>
        <end position="154"/>
    </location>
</feature>
<protein>
    <submittedName>
        <fullName evidence="2">Uncharacterized protein</fullName>
    </submittedName>
</protein>